<dbReference type="PANTHER" id="PTHR28584">
    <property type="entry name" value="FAMILY WITH SEQUENCE SIMILARITY 228 MEMBER A"/>
    <property type="match status" value="1"/>
</dbReference>
<organism evidence="3 4">
    <name type="scientific">Chrysochromulina tobinii</name>
    <dbReference type="NCBI Taxonomy" id="1460289"/>
    <lineage>
        <taxon>Eukaryota</taxon>
        <taxon>Haptista</taxon>
        <taxon>Haptophyta</taxon>
        <taxon>Prymnesiophyceae</taxon>
        <taxon>Prymnesiales</taxon>
        <taxon>Chrysochromulinaceae</taxon>
        <taxon>Chrysochromulina</taxon>
    </lineage>
</organism>
<feature type="compositionally biased region" description="Basic and acidic residues" evidence="2">
    <location>
        <begin position="166"/>
        <end position="177"/>
    </location>
</feature>
<feature type="region of interest" description="Disordered" evidence="2">
    <location>
        <begin position="116"/>
        <end position="177"/>
    </location>
</feature>
<evidence type="ECO:0000313" key="4">
    <source>
        <dbReference type="Proteomes" id="UP000037460"/>
    </source>
</evidence>
<dbReference type="OrthoDB" id="547133at2759"/>
<keyword evidence="4" id="KW-1185">Reference proteome</keyword>
<comment type="similarity">
    <text evidence="1">Belongs to the FAM228 family.</text>
</comment>
<accession>A0A0M0JR40</accession>
<dbReference type="AlphaFoldDB" id="A0A0M0JR40"/>
<protein>
    <submittedName>
        <fullName evidence="3">Uncharacterized protein</fullName>
    </submittedName>
</protein>
<dbReference type="PANTHER" id="PTHR28584:SF1">
    <property type="entry name" value="PROTEIN FAM228B"/>
    <property type="match status" value="1"/>
</dbReference>
<sequence>MPHPIPTVNGTRPQAILHPGGNRGADLIETIRLERLQASIQAPPNIMDTKLSPARTLFVPEHHSVRPVRPKTAAAARACAPDGHMRPWAEPKWTRPASASTMRVHSHQALNELLLAPGPTSERPSRLPSPVPHMSSASSVAVGPQPSKMSQRSKTRPQSAYTAAEARQRQLVRDQDQARQEAVARKFKDQQMLAAQQQEQEFQRAWEQFNAEQSGPVAEVTELLRLKDIETLRRANAHCKHWNEEVFDKIHDQIVHELRKREAKGSYNTRWRHAQDAYLKVVASKEMGIFRDIIIPDEYDPLECASKNIKYHSKRIALKDPLKTELTQHRLEAQMVPGSGANQMAAASKDAAAKGRGDLPITMWSKLDATPYGHFNRMMSMPTSTIEPGPQTTTGMRVLGDHYNLPRQSVSLS</sequence>
<feature type="region of interest" description="Disordered" evidence="2">
    <location>
        <begin position="1"/>
        <end position="21"/>
    </location>
</feature>
<proteinExistence type="inferred from homology"/>
<dbReference type="Proteomes" id="UP000037460">
    <property type="component" value="Unassembled WGS sequence"/>
</dbReference>
<evidence type="ECO:0000313" key="3">
    <source>
        <dbReference type="EMBL" id="KOO28777.1"/>
    </source>
</evidence>
<evidence type="ECO:0000256" key="2">
    <source>
        <dbReference type="SAM" id="MobiDB-lite"/>
    </source>
</evidence>
<feature type="compositionally biased region" description="Polar residues" evidence="2">
    <location>
        <begin position="147"/>
        <end position="161"/>
    </location>
</feature>
<name>A0A0M0JR40_9EUKA</name>
<comment type="caution">
    <text evidence="3">The sequence shown here is derived from an EMBL/GenBank/DDBJ whole genome shotgun (WGS) entry which is preliminary data.</text>
</comment>
<dbReference type="EMBL" id="JWZX01002515">
    <property type="protein sequence ID" value="KOO28777.1"/>
    <property type="molecule type" value="Genomic_DNA"/>
</dbReference>
<gene>
    <name evidence="3" type="ORF">Ctob_005554</name>
</gene>
<reference evidence="4" key="1">
    <citation type="journal article" date="2015" name="PLoS Genet.">
        <title>Genome Sequence and Transcriptome Analyses of Chrysochromulina tobin: Metabolic Tools for Enhanced Algal Fitness in the Prominent Order Prymnesiales (Haptophyceae).</title>
        <authorList>
            <person name="Hovde B.T."/>
            <person name="Deodato C.R."/>
            <person name="Hunsperger H.M."/>
            <person name="Ryken S.A."/>
            <person name="Yost W."/>
            <person name="Jha R.K."/>
            <person name="Patterson J."/>
            <person name="Monnat R.J. Jr."/>
            <person name="Barlow S.B."/>
            <person name="Starkenburg S.R."/>
            <person name="Cattolico R.A."/>
        </authorList>
    </citation>
    <scope>NUCLEOTIDE SEQUENCE</scope>
    <source>
        <strain evidence="4">CCMP291</strain>
    </source>
</reference>
<dbReference type="InterPro" id="IPR040046">
    <property type="entry name" value="FAM228"/>
</dbReference>
<evidence type="ECO:0000256" key="1">
    <source>
        <dbReference type="ARBA" id="ARBA00007753"/>
    </source>
</evidence>